<feature type="transmembrane region" description="Helical" evidence="1">
    <location>
        <begin position="12"/>
        <end position="32"/>
    </location>
</feature>
<evidence type="ECO:0000313" key="4">
    <source>
        <dbReference type="EMBL" id="MBL0003821.1"/>
    </source>
</evidence>
<comment type="caution">
    <text evidence="2">The sequence shown here is derived from an EMBL/GenBank/DDBJ whole genome shotgun (WGS) entry which is preliminary data.</text>
</comment>
<feature type="transmembrane region" description="Helical" evidence="1">
    <location>
        <begin position="93"/>
        <end position="113"/>
    </location>
</feature>
<evidence type="ECO:0000313" key="3">
    <source>
        <dbReference type="EMBL" id="MBK7274334.1"/>
    </source>
</evidence>
<evidence type="ECO:0000313" key="5">
    <source>
        <dbReference type="Proteomes" id="UP000718281"/>
    </source>
</evidence>
<feature type="transmembrane region" description="Helical" evidence="1">
    <location>
        <begin position="125"/>
        <end position="145"/>
    </location>
</feature>
<accession>A0A934X7P8</accession>
<protein>
    <submittedName>
        <fullName evidence="2">Ferric reductase-like transmembrane domain-containing protein</fullName>
    </submittedName>
</protein>
<feature type="transmembrane region" description="Helical" evidence="1">
    <location>
        <begin position="151"/>
        <end position="173"/>
    </location>
</feature>
<keyword evidence="1" id="KW-1133">Transmembrane helix</keyword>
<dbReference type="EMBL" id="JADJIB010000005">
    <property type="protein sequence ID" value="MBK7274334.1"/>
    <property type="molecule type" value="Genomic_DNA"/>
</dbReference>
<evidence type="ECO:0000313" key="6">
    <source>
        <dbReference type="Proteomes" id="UP000726105"/>
    </source>
</evidence>
<dbReference type="EMBL" id="JADIXZ010000010">
    <property type="protein sequence ID" value="MBK6302352.1"/>
    <property type="molecule type" value="Genomic_DNA"/>
</dbReference>
<evidence type="ECO:0000256" key="1">
    <source>
        <dbReference type="SAM" id="Phobius"/>
    </source>
</evidence>
<proteinExistence type="predicted"/>
<dbReference type="Proteomes" id="UP000886632">
    <property type="component" value="Unassembled WGS sequence"/>
</dbReference>
<name>A0A934X7P8_9MICO</name>
<evidence type="ECO:0000313" key="2">
    <source>
        <dbReference type="EMBL" id="MBK6302352.1"/>
    </source>
</evidence>
<dbReference type="Proteomes" id="UP000718281">
    <property type="component" value="Unassembled WGS sequence"/>
</dbReference>
<sequence>MSGPLLWFANRGTGIVLLVLYTAVVLLGILSATGRGPGRFVPRFVTQGLHRNLALLATVLLAAHVTTAVVDTYVDIRWFDAFLPVGGLYRPLYLGMGALSLDLLLAIGVSSLLRSRISERVWRRIHLLAYVSWGVAVIHTLGIGTDAGSPWGRWTVLSCVAAVVVAVAGRAVARRVQVVRS</sequence>
<dbReference type="EMBL" id="JADKGK010000015">
    <property type="protein sequence ID" value="MBL0003821.1"/>
    <property type="molecule type" value="Genomic_DNA"/>
</dbReference>
<keyword evidence="1" id="KW-0472">Membrane</keyword>
<reference evidence="5 6" key="1">
    <citation type="submission" date="2020-10" db="EMBL/GenBank/DDBJ databases">
        <title>Connecting structure to function with the recovery of over 1000 high-quality activated sludge metagenome-assembled genomes encoding full-length rRNA genes using long-read sequencing.</title>
        <authorList>
            <person name="Singleton C.M."/>
            <person name="Petriglieri F."/>
            <person name="Kristensen J.M."/>
            <person name="Kirkegaard R.H."/>
            <person name="Michaelsen T.Y."/>
            <person name="Andersen M.H."/>
            <person name="Karst S.M."/>
            <person name="Dueholm M.S."/>
            <person name="Nielsen P.H."/>
            <person name="Albertsen M."/>
        </authorList>
    </citation>
    <scope>NUCLEOTIDE SEQUENCE [LARGE SCALE GENOMIC DNA]</scope>
    <source>
        <strain evidence="2">AalE_18-Q3-R2-46_BAT3C.188</strain>
        <strain evidence="3">Ega_18-Q3-R5-49_MAXAC.001</strain>
        <strain evidence="4">Ribe_18-Q3-R11-54_MAXAC.001</strain>
    </source>
</reference>
<keyword evidence="1 2" id="KW-0812">Transmembrane</keyword>
<gene>
    <name evidence="2" type="ORF">IPF40_15480</name>
    <name evidence="3" type="ORF">IPI13_14590</name>
    <name evidence="4" type="ORF">IPP00_07430</name>
</gene>
<dbReference type="AlphaFoldDB" id="A0A934X7P8"/>
<organism evidence="2 5">
    <name type="scientific">Candidatus Phosphoribacter hodrii</name>
    <dbReference type="NCBI Taxonomy" id="2953743"/>
    <lineage>
        <taxon>Bacteria</taxon>
        <taxon>Bacillati</taxon>
        <taxon>Actinomycetota</taxon>
        <taxon>Actinomycetes</taxon>
        <taxon>Micrococcales</taxon>
        <taxon>Dermatophilaceae</taxon>
        <taxon>Candidatus Phosphoribacter</taxon>
    </lineage>
</organism>
<dbReference type="Proteomes" id="UP000726105">
    <property type="component" value="Unassembled WGS sequence"/>
</dbReference>
<feature type="transmembrane region" description="Helical" evidence="1">
    <location>
        <begin position="53"/>
        <end position="73"/>
    </location>
</feature>